<dbReference type="InterPro" id="IPR019099">
    <property type="entry name" value="Uncharacterised_PGPGW_TM"/>
</dbReference>
<comment type="caution">
    <text evidence="2">The sequence shown here is derived from an EMBL/GenBank/DDBJ whole genome shotgun (WGS) entry which is preliminary data.</text>
</comment>
<dbReference type="EMBL" id="BAABIM010000001">
    <property type="protein sequence ID" value="GAA4671908.1"/>
    <property type="molecule type" value="Genomic_DNA"/>
</dbReference>
<dbReference type="Pfam" id="PF09656">
    <property type="entry name" value="PGPGW"/>
    <property type="match status" value="1"/>
</dbReference>
<proteinExistence type="predicted"/>
<protein>
    <recommendedName>
        <fullName evidence="4">Integral membrane protein</fullName>
    </recommendedName>
</protein>
<accession>A0ABP8VVR5</accession>
<dbReference type="RefSeq" id="WP_345262535.1">
    <property type="nucleotide sequence ID" value="NZ_BAABIM010000001.1"/>
</dbReference>
<gene>
    <name evidence="2" type="ORF">GCM10023226_05700</name>
</gene>
<feature type="transmembrane region" description="Helical" evidence="1">
    <location>
        <begin position="113"/>
        <end position="135"/>
    </location>
</feature>
<evidence type="ECO:0000256" key="1">
    <source>
        <dbReference type="SAM" id="Phobius"/>
    </source>
</evidence>
<evidence type="ECO:0000313" key="2">
    <source>
        <dbReference type="EMBL" id="GAA4671908.1"/>
    </source>
</evidence>
<dbReference type="Proteomes" id="UP001500621">
    <property type="component" value="Unassembled WGS sequence"/>
</dbReference>
<keyword evidence="1" id="KW-0472">Membrane</keyword>
<organism evidence="2 3">
    <name type="scientific">Nocardioides nanhaiensis</name>
    <dbReference type="NCBI Taxonomy" id="1476871"/>
    <lineage>
        <taxon>Bacteria</taxon>
        <taxon>Bacillati</taxon>
        <taxon>Actinomycetota</taxon>
        <taxon>Actinomycetes</taxon>
        <taxon>Propionibacteriales</taxon>
        <taxon>Nocardioidaceae</taxon>
        <taxon>Nocardioides</taxon>
    </lineage>
</organism>
<name>A0ABP8VVR5_9ACTN</name>
<feature type="transmembrane region" description="Helical" evidence="1">
    <location>
        <begin position="12"/>
        <end position="42"/>
    </location>
</feature>
<evidence type="ECO:0000313" key="3">
    <source>
        <dbReference type="Proteomes" id="UP001500621"/>
    </source>
</evidence>
<keyword evidence="1" id="KW-0812">Transmembrane</keyword>
<keyword evidence="1" id="KW-1133">Transmembrane helix</keyword>
<evidence type="ECO:0008006" key="4">
    <source>
        <dbReference type="Google" id="ProtNLM"/>
    </source>
</evidence>
<keyword evidence="3" id="KW-1185">Reference proteome</keyword>
<reference evidence="3" key="1">
    <citation type="journal article" date="2019" name="Int. J. Syst. Evol. Microbiol.">
        <title>The Global Catalogue of Microorganisms (GCM) 10K type strain sequencing project: providing services to taxonomists for standard genome sequencing and annotation.</title>
        <authorList>
            <consortium name="The Broad Institute Genomics Platform"/>
            <consortium name="The Broad Institute Genome Sequencing Center for Infectious Disease"/>
            <person name="Wu L."/>
            <person name="Ma J."/>
        </authorList>
    </citation>
    <scope>NUCLEOTIDE SEQUENCE [LARGE SCALE GENOMIC DNA]</scope>
    <source>
        <strain evidence="3">JCM 18127</strain>
    </source>
</reference>
<sequence length="186" mass="18768">MTARPGGALTTLAGWSLLVVGVALVPLPGPGALVVVAGLRVLAPRHAWAARWYEPAQARALTAVRAGVATRPRLPLTSLGPAWLVVLSLAYTVDLRVPQVEVAGGRLGPGLPLAGTATTVGLWSSAVIASALFVVGAVRWGPRAVGVTGWTGRLRVAAARAVTGPRAGLRSTVVLAAAVGLCLTAS</sequence>
<feature type="transmembrane region" description="Helical" evidence="1">
    <location>
        <begin position="74"/>
        <end position="93"/>
    </location>
</feature>